<evidence type="ECO:0000256" key="3">
    <source>
        <dbReference type="ARBA" id="ARBA00022553"/>
    </source>
</evidence>
<organism evidence="12 13">
    <name type="scientific">Paraflavisolibacter caeni</name>
    <dbReference type="NCBI Taxonomy" id="2982496"/>
    <lineage>
        <taxon>Bacteria</taxon>
        <taxon>Pseudomonadati</taxon>
        <taxon>Bacteroidota</taxon>
        <taxon>Chitinophagia</taxon>
        <taxon>Chitinophagales</taxon>
        <taxon>Chitinophagaceae</taxon>
        <taxon>Paraflavisolibacter</taxon>
    </lineage>
</organism>
<dbReference type="InterPro" id="IPR036890">
    <property type="entry name" value="HATPase_C_sf"/>
</dbReference>
<dbReference type="PANTHER" id="PTHR24421">
    <property type="entry name" value="NITRATE/NITRITE SENSOR PROTEIN NARX-RELATED"/>
    <property type="match status" value="1"/>
</dbReference>
<evidence type="ECO:0000256" key="1">
    <source>
        <dbReference type="ARBA" id="ARBA00000085"/>
    </source>
</evidence>
<evidence type="ECO:0000313" key="13">
    <source>
        <dbReference type="Proteomes" id="UP001155483"/>
    </source>
</evidence>
<keyword evidence="8" id="KW-0902">Two-component regulatory system</keyword>
<keyword evidence="7" id="KW-0067">ATP-binding</keyword>
<sequence>MLRIHYPSIAHLKKMYDLSPDVLCVLDQGGRFVEVSRASLKLWGYHPEELIGKCYTEFLVEDDYQKTKQTARKIMQGAFETNFENRYYHKNGCIVPVSWSAQWDPQEQLVFCIGRYIRPNLEMNEMLELITDGFLALDRNWHITHITPRVEKIVSVKREHYLNKNYWECFPELIGSVYEEQFKKAVQTRMPVHFNGYFPPFQVWLEVDAYPSHTGLSVFFRDISARKKEEEELRKLSLVAEHTDNIVAISSPERKIIWVNDAFTRKTGYSFDEAVGQYIGNVFDGPETDPALIQYVQEKVANRESFQIEVINYKKNGETYWADVSCHPVFDENGALKQFFSIATDITKRKRAEEEMKRLALIIRQTDNLVMLCDKDARIKWVNDAFIQKTGFSLQEALGKNPAELLSGPETDARSIEHLREMKRNGEPFHVELLSYTKNKEKFWVENTGQAVVDAKGELEIFSIMTDVTERKLLEEKLDREREMRQRKIAAAVIEAQEREQAHVSRELHDNVNQVLTTVKLYAELCRDGIGDTKGMLDKTSDLLQGCIDAIRSLSKRLSAPSLGSIKLKESIKDLVDTVAATNKIRVCLETIGIEGLEVNQEVHLALYRILQEQLTNILRHAQANNVQIVIDLIEDVLCLQVIDDGRGFDTKQKREGIGLTNMRSRAENLGGTLSLASTPGAGCQLMVNIPLESI</sequence>
<dbReference type="InterPro" id="IPR050482">
    <property type="entry name" value="Sensor_HK_TwoCompSys"/>
</dbReference>
<dbReference type="Pfam" id="PF13426">
    <property type="entry name" value="PAS_9"/>
    <property type="match status" value="2"/>
</dbReference>
<evidence type="ECO:0000259" key="9">
    <source>
        <dbReference type="PROSITE" id="PS50109"/>
    </source>
</evidence>
<dbReference type="Gene3D" id="1.20.5.1930">
    <property type="match status" value="1"/>
</dbReference>
<dbReference type="SUPFAM" id="SSF55874">
    <property type="entry name" value="ATPase domain of HSP90 chaperone/DNA topoisomerase II/histidine kinase"/>
    <property type="match status" value="1"/>
</dbReference>
<dbReference type="SMART" id="SM00387">
    <property type="entry name" value="HATPase_c"/>
    <property type="match status" value="1"/>
</dbReference>
<feature type="domain" description="Histidine kinase" evidence="9">
    <location>
        <begin position="503"/>
        <end position="694"/>
    </location>
</feature>
<comment type="catalytic activity">
    <reaction evidence="1">
        <text>ATP + protein L-histidine = ADP + protein N-phospho-L-histidine.</text>
        <dbReference type="EC" id="2.7.13.3"/>
    </reaction>
</comment>
<dbReference type="GO" id="GO:0005524">
    <property type="term" value="F:ATP binding"/>
    <property type="evidence" value="ECO:0007669"/>
    <property type="project" value="UniProtKB-KW"/>
</dbReference>
<dbReference type="Gene3D" id="3.30.450.20">
    <property type="entry name" value="PAS domain"/>
    <property type="match status" value="4"/>
</dbReference>
<dbReference type="InterPro" id="IPR013656">
    <property type="entry name" value="PAS_4"/>
</dbReference>
<feature type="domain" description="PAS" evidence="10">
    <location>
        <begin position="232"/>
        <end position="303"/>
    </location>
</feature>
<evidence type="ECO:0000256" key="7">
    <source>
        <dbReference type="ARBA" id="ARBA00022840"/>
    </source>
</evidence>
<keyword evidence="6" id="KW-0418">Kinase</keyword>
<keyword evidence="13" id="KW-1185">Reference proteome</keyword>
<feature type="domain" description="PAS" evidence="10">
    <location>
        <begin position="8"/>
        <end position="78"/>
    </location>
</feature>
<dbReference type="CDD" id="cd00130">
    <property type="entry name" value="PAS"/>
    <property type="match status" value="4"/>
</dbReference>
<dbReference type="InterPro" id="IPR005467">
    <property type="entry name" value="His_kinase_dom"/>
</dbReference>
<feature type="domain" description="PAC" evidence="11">
    <location>
        <begin position="304"/>
        <end position="358"/>
    </location>
</feature>
<dbReference type="NCBIfam" id="TIGR00229">
    <property type="entry name" value="sensory_box"/>
    <property type="match status" value="3"/>
</dbReference>
<feature type="domain" description="PAC" evidence="11">
    <location>
        <begin position="427"/>
        <end position="480"/>
    </location>
</feature>
<dbReference type="RefSeq" id="WP_279296827.1">
    <property type="nucleotide sequence ID" value="NZ_JAOTIF010000005.1"/>
</dbReference>
<dbReference type="EMBL" id="JAOTIF010000005">
    <property type="protein sequence ID" value="MCU7549387.1"/>
    <property type="molecule type" value="Genomic_DNA"/>
</dbReference>
<dbReference type="SMART" id="SM00086">
    <property type="entry name" value="PAC"/>
    <property type="match status" value="2"/>
</dbReference>
<accession>A0A9X2XVL0</accession>
<dbReference type="InterPro" id="IPR001610">
    <property type="entry name" value="PAC"/>
</dbReference>
<reference evidence="12" key="1">
    <citation type="submission" date="2022-09" db="EMBL/GenBank/DDBJ databases">
        <authorList>
            <person name="Yuan C."/>
            <person name="Ke Z."/>
        </authorList>
    </citation>
    <scope>NUCLEOTIDE SEQUENCE</scope>
    <source>
        <strain evidence="12">LB-8</strain>
    </source>
</reference>
<dbReference type="EC" id="2.7.13.3" evidence="2"/>
<dbReference type="Proteomes" id="UP001155483">
    <property type="component" value="Unassembled WGS sequence"/>
</dbReference>
<dbReference type="PANTHER" id="PTHR24421:SF10">
    <property type="entry name" value="NITRATE_NITRITE SENSOR PROTEIN NARQ"/>
    <property type="match status" value="1"/>
</dbReference>
<dbReference type="SMART" id="SM00091">
    <property type="entry name" value="PAS"/>
    <property type="match status" value="4"/>
</dbReference>
<dbReference type="InterPro" id="IPR003594">
    <property type="entry name" value="HATPase_dom"/>
</dbReference>
<evidence type="ECO:0000313" key="12">
    <source>
        <dbReference type="EMBL" id="MCU7549387.1"/>
    </source>
</evidence>
<evidence type="ECO:0000256" key="6">
    <source>
        <dbReference type="ARBA" id="ARBA00022777"/>
    </source>
</evidence>
<dbReference type="GO" id="GO:0046983">
    <property type="term" value="F:protein dimerization activity"/>
    <property type="evidence" value="ECO:0007669"/>
    <property type="project" value="InterPro"/>
</dbReference>
<evidence type="ECO:0000256" key="5">
    <source>
        <dbReference type="ARBA" id="ARBA00022741"/>
    </source>
</evidence>
<keyword evidence="4" id="KW-0808">Transferase</keyword>
<name>A0A9X2XVL0_9BACT</name>
<evidence type="ECO:0000256" key="8">
    <source>
        <dbReference type="ARBA" id="ARBA00023012"/>
    </source>
</evidence>
<keyword evidence="3" id="KW-0597">Phosphoprotein</keyword>
<dbReference type="Pfam" id="PF07730">
    <property type="entry name" value="HisKA_3"/>
    <property type="match status" value="1"/>
</dbReference>
<reference evidence="12" key="2">
    <citation type="submission" date="2023-04" db="EMBL/GenBank/DDBJ databases">
        <title>Paracnuella aquatica gen. nov., sp. nov., a member of the family Chitinophagaceae isolated from a hot spring.</title>
        <authorList>
            <person name="Wang C."/>
        </authorList>
    </citation>
    <scope>NUCLEOTIDE SEQUENCE</scope>
    <source>
        <strain evidence="12">LB-8</strain>
    </source>
</reference>
<dbReference type="InterPro" id="IPR000700">
    <property type="entry name" value="PAS-assoc_C"/>
</dbReference>
<dbReference type="InterPro" id="IPR011712">
    <property type="entry name" value="Sig_transdc_His_kin_sub3_dim/P"/>
</dbReference>
<dbReference type="Gene3D" id="3.30.565.10">
    <property type="entry name" value="Histidine kinase-like ATPase, C-terminal domain"/>
    <property type="match status" value="1"/>
</dbReference>
<dbReference type="SUPFAM" id="SSF55785">
    <property type="entry name" value="PYP-like sensor domain (PAS domain)"/>
    <property type="match status" value="4"/>
</dbReference>
<feature type="domain" description="PAS" evidence="10">
    <location>
        <begin position="355"/>
        <end position="426"/>
    </location>
</feature>
<evidence type="ECO:0000256" key="4">
    <source>
        <dbReference type="ARBA" id="ARBA00022679"/>
    </source>
</evidence>
<dbReference type="Pfam" id="PF08448">
    <property type="entry name" value="PAS_4"/>
    <property type="match status" value="2"/>
</dbReference>
<dbReference type="PROSITE" id="PS50109">
    <property type="entry name" value="HIS_KIN"/>
    <property type="match status" value="1"/>
</dbReference>
<evidence type="ECO:0000259" key="10">
    <source>
        <dbReference type="PROSITE" id="PS50112"/>
    </source>
</evidence>
<dbReference type="AlphaFoldDB" id="A0A9X2XVL0"/>
<dbReference type="CDD" id="cd16917">
    <property type="entry name" value="HATPase_UhpB-NarQ-NarX-like"/>
    <property type="match status" value="1"/>
</dbReference>
<dbReference type="PROSITE" id="PS50112">
    <property type="entry name" value="PAS"/>
    <property type="match status" value="3"/>
</dbReference>
<comment type="caution">
    <text evidence="12">The sequence shown here is derived from an EMBL/GenBank/DDBJ whole genome shotgun (WGS) entry which is preliminary data.</text>
</comment>
<proteinExistence type="predicted"/>
<gene>
    <name evidence="12" type="ORF">OCK74_09695</name>
</gene>
<dbReference type="GO" id="GO:0000155">
    <property type="term" value="F:phosphorelay sensor kinase activity"/>
    <property type="evidence" value="ECO:0007669"/>
    <property type="project" value="InterPro"/>
</dbReference>
<dbReference type="GO" id="GO:0016020">
    <property type="term" value="C:membrane"/>
    <property type="evidence" value="ECO:0007669"/>
    <property type="project" value="InterPro"/>
</dbReference>
<dbReference type="InterPro" id="IPR000014">
    <property type="entry name" value="PAS"/>
</dbReference>
<protein>
    <recommendedName>
        <fullName evidence="2">histidine kinase</fullName>
        <ecNumber evidence="2">2.7.13.3</ecNumber>
    </recommendedName>
</protein>
<dbReference type="Pfam" id="PF02518">
    <property type="entry name" value="HATPase_c"/>
    <property type="match status" value="1"/>
</dbReference>
<evidence type="ECO:0000259" key="11">
    <source>
        <dbReference type="PROSITE" id="PS50113"/>
    </source>
</evidence>
<evidence type="ECO:0000256" key="2">
    <source>
        <dbReference type="ARBA" id="ARBA00012438"/>
    </source>
</evidence>
<dbReference type="InterPro" id="IPR035965">
    <property type="entry name" value="PAS-like_dom_sf"/>
</dbReference>
<keyword evidence="5" id="KW-0547">Nucleotide-binding</keyword>
<dbReference type="PROSITE" id="PS50113">
    <property type="entry name" value="PAC"/>
    <property type="match status" value="2"/>
</dbReference>